<comment type="caution">
    <text evidence="3">The sequence shown here is derived from an EMBL/GenBank/DDBJ whole genome shotgun (WGS) entry which is preliminary data.</text>
</comment>
<evidence type="ECO:0000259" key="2">
    <source>
        <dbReference type="Pfam" id="PF02302"/>
    </source>
</evidence>
<dbReference type="Proteomes" id="UP000054078">
    <property type="component" value="Unassembled WGS sequence"/>
</dbReference>
<evidence type="ECO:0000313" key="3">
    <source>
        <dbReference type="EMBL" id="KUH58986.1"/>
    </source>
</evidence>
<dbReference type="Gene3D" id="3.40.50.2300">
    <property type="match status" value="1"/>
</dbReference>
<keyword evidence="4" id="KW-1185">Reference proteome</keyword>
<evidence type="ECO:0000256" key="1">
    <source>
        <dbReference type="ARBA" id="ARBA00022679"/>
    </source>
</evidence>
<dbReference type="SUPFAM" id="SSF52794">
    <property type="entry name" value="PTS system IIB component-like"/>
    <property type="match status" value="1"/>
</dbReference>
<proteinExistence type="predicted"/>
<keyword evidence="1" id="KW-0808">Transferase</keyword>
<dbReference type="GO" id="GO:0009401">
    <property type="term" value="P:phosphoenolpyruvate-dependent sugar phosphotransferase system"/>
    <property type="evidence" value="ECO:0007669"/>
    <property type="project" value="InterPro"/>
</dbReference>
<name>A0A100YWH9_TRASO</name>
<dbReference type="RefSeq" id="WP_059052812.1">
    <property type="nucleotide sequence ID" value="NZ_LOJF01000001.1"/>
</dbReference>
<protein>
    <submittedName>
        <fullName evidence="3">PTS galactitol transporter subunit IIB</fullName>
    </submittedName>
</protein>
<dbReference type="InterPro" id="IPR003501">
    <property type="entry name" value="PTS_EIIB_2/3"/>
</dbReference>
<organism evidence="3 4">
    <name type="scientific">Tractidigestivibacter scatoligenes</name>
    <name type="common">Olsenella scatoligenes</name>
    <dbReference type="NCBI Taxonomy" id="1299998"/>
    <lineage>
        <taxon>Bacteria</taxon>
        <taxon>Bacillati</taxon>
        <taxon>Actinomycetota</taxon>
        <taxon>Coriobacteriia</taxon>
        <taxon>Coriobacteriales</taxon>
        <taxon>Atopobiaceae</taxon>
        <taxon>Tractidigestivibacter</taxon>
    </lineage>
</organism>
<dbReference type="OrthoDB" id="3196672at2"/>
<gene>
    <name evidence="3" type="ORF">AUL39_01190</name>
</gene>
<dbReference type="AlphaFoldDB" id="A0A100YWH9"/>
<dbReference type="Pfam" id="PF02302">
    <property type="entry name" value="PTS_IIB"/>
    <property type="match status" value="1"/>
</dbReference>
<dbReference type="STRING" id="1299998.AUL39_01190"/>
<feature type="domain" description="Phosphotransferase system EIIB component type 2/3" evidence="2">
    <location>
        <begin position="7"/>
        <end position="63"/>
    </location>
</feature>
<accession>A0A100YWH9</accession>
<dbReference type="EMBL" id="LOJF01000001">
    <property type="protein sequence ID" value="KUH58986.1"/>
    <property type="molecule type" value="Genomic_DNA"/>
</dbReference>
<dbReference type="GO" id="GO:0008982">
    <property type="term" value="F:protein-N(PI)-phosphohistidine-sugar phosphotransferase activity"/>
    <property type="evidence" value="ECO:0007669"/>
    <property type="project" value="InterPro"/>
</dbReference>
<reference evidence="3 4" key="1">
    <citation type="submission" date="2015-12" db="EMBL/GenBank/DDBJ databases">
        <title>Draft Genome Sequence of Olsenella scatoligenes SK9K4T; a Producer of 3-Methylindole- (skatole) and 4-Methylphenol- (p-cresol) Isolated from Pig Feces.</title>
        <authorList>
            <person name="Li X."/>
            <person name="Borg B."/>
            <person name="Canibe N."/>
        </authorList>
    </citation>
    <scope>NUCLEOTIDE SEQUENCE [LARGE SCALE GENOMIC DNA]</scope>
    <source>
        <strain evidence="3 4">SK9K4</strain>
    </source>
</reference>
<evidence type="ECO:0000313" key="4">
    <source>
        <dbReference type="Proteomes" id="UP000054078"/>
    </source>
</evidence>
<dbReference type="InterPro" id="IPR036095">
    <property type="entry name" value="PTS_EIIB-like_sf"/>
</dbReference>
<sequence>MSDKKKRILIACGSGIVTSTIARKKIEELLDTHGYKGRYEIVQVPLSTASKKSKDCDFIVATAIKPSELHCPFVDGTPYLMGRHEDEANKQILHLMGK</sequence>